<proteinExistence type="inferred from homology"/>
<keyword evidence="3" id="KW-0067">ATP-binding</keyword>
<dbReference type="GO" id="GO:0016887">
    <property type="term" value="F:ATP hydrolysis activity"/>
    <property type="evidence" value="ECO:0007669"/>
    <property type="project" value="TreeGrafter"/>
</dbReference>
<comment type="similarity">
    <text evidence="1">Belongs to the GSP E family.</text>
</comment>
<keyword evidence="2" id="KW-0547">Nucleotide-binding</keyword>
<dbReference type="AlphaFoldDB" id="K1XYX7"/>
<dbReference type="PANTHER" id="PTHR30258">
    <property type="entry name" value="TYPE II SECRETION SYSTEM PROTEIN GSPE-RELATED"/>
    <property type="match status" value="1"/>
</dbReference>
<sequence length="233" mass="26247">MTIQTEEEFKKAKESLQRDKHFFHSDKFAELAKFVKESLARQDSDMALTLITKGALSLGGSDIHYDVGNTGISVRLRIDGHLVTIFDLTTAEYKIILERLKYKSNLKLNITNVPQDGKYRIDESDDRIDVRISTLPVKLGENVVCRILDSTNSIPAMSDLGFMWTSKRQIDKSMTKKNGMILVTGPTGSGKTTTLYSVLATLNTEEKKIITLEDPIEYELPWVVQSEVNEKNG</sequence>
<evidence type="ECO:0000313" key="5">
    <source>
        <dbReference type="EMBL" id="EKD30372.1"/>
    </source>
</evidence>
<dbReference type="InterPro" id="IPR027417">
    <property type="entry name" value="P-loop_NTPase"/>
</dbReference>
<evidence type="ECO:0000256" key="3">
    <source>
        <dbReference type="ARBA" id="ARBA00022840"/>
    </source>
</evidence>
<dbReference type="SUPFAM" id="SSF52540">
    <property type="entry name" value="P-loop containing nucleoside triphosphate hydrolases"/>
    <property type="match status" value="1"/>
</dbReference>
<reference evidence="5" key="1">
    <citation type="journal article" date="2012" name="Science">
        <title>Fermentation, hydrogen, and sulfur metabolism in multiple uncultivated bacterial phyla.</title>
        <authorList>
            <person name="Wrighton K.C."/>
            <person name="Thomas B.C."/>
            <person name="Sharon I."/>
            <person name="Miller C.S."/>
            <person name="Castelle C.J."/>
            <person name="VerBerkmoes N.C."/>
            <person name="Wilkins M.J."/>
            <person name="Hettich R.L."/>
            <person name="Lipton M.S."/>
            <person name="Williams K.H."/>
            <person name="Long P.E."/>
            <person name="Banfield J.F."/>
        </authorList>
    </citation>
    <scope>NUCLEOTIDE SEQUENCE [LARGE SCALE GENOMIC DNA]</scope>
</reference>
<organism evidence="5">
    <name type="scientific">uncultured bacterium</name>
    <name type="common">gcode 4</name>
    <dbReference type="NCBI Taxonomy" id="1234023"/>
    <lineage>
        <taxon>Bacteria</taxon>
        <taxon>environmental samples</taxon>
    </lineage>
</organism>
<gene>
    <name evidence="5" type="ORF">ACD_78C00074G0006</name>
</gene>
<feature type="domain" description="Bacterial type II secretion system protein E" evidence="4">
    <location>
        <begin position="50"/>
        <end position="232"/>
    </location>
</feature>
<comment type="caution">
    <text evidence="5">The sequence shown here is derived from an EMBL/GenBank/DDBJ whole genome shotgun (WGS) entry which is preliminary data.</text>
</comment>
<dbReference type="GO" id="GO:0005886">
    <property type="term" value="C:plasma membrane"/>
    <property type="evidence" value="ECO:0007669"/>
    <property type="project" value="TreeGrafter"/>
</dbReference>
<evidence type="ECO:0000256" key="2">
    <source>
        <dbReference type="ARBA" id="ARBA00022741"/>
    </source>
</evidence>
<feature type="non-terminal residue" evidence="5">
    <location>
        <position position="233"/>
    </location>
</feature>
<evidence type="ECO:0000256" key="1">
    <source>
        <dbReference type="ARBA" id="ARBA00006611"/>
    </source>
</evidence>
<dbReference type="EMBL" id="AMFJ01034074">
    <property type="protein sequence ID" value="EKD30372.1"/>
    <property type="molecule type" value="Genomic_DNA"/>
</dbReference>
<protein>
    <recommendedName>
        <fullName evidence="4">Bacterial type II secretion system protein E domain-containing protein</fullName>
    </recommendedName>
</protein>
<dbReference type="Gene3D" id="3.40.50.300">
    <property type="entry name" value="P-loop containing nucleotide triphosphate hydrolases"/>
    <property type="match status" value="1"/>
</dbReference>
<accession>K1XYX7</accession>
<dbReference type="InterPro" id="IPR001482">
    <property type="entry name" value="T2SS/T4SS_dom"/>
</dbReference>
<evidence type="ECO:0000259" key="4">
    <source>
        <dbReference type="Pfam" id="PF00437"/>
    </source>
</evidence>
<name>K1XYX7_9BACT</name>
<dbReference type="Gene3D" id="3.30.450.90">
    <property type="match status" value="1"/>
</dbReference>
<dbReference type="Pfam" id="PF00437">
    <property type="entry name" value="T2SSE"/>
    <property type="match status" value="1"/>
</dbReference>
<dbReference type="PANTHER" id="PTHR30258:SF3">
    <property type="entry name" value="SLL1921 PROTEIN"/>
    <property type="match status" value="1"/>
</dbReference>
<dbReference type="GO" id="GO:0005524">
    <property type="term" value="F:ATP binding"/>
    <property type="evidence" value="ECO:0007669"/>
    <property type="project" value="UniProtKB-KW"/>
</dbReference>